<dbReference type="AlphaFoldDB" id="A0A7X0JY26"/>
<comment type="caution">
    <text evidence="1">The sequence shown here is derived from an EMBL/GenBank/DDBJ whole genome shotgun (WGS) entry which is preliminary data.</text>
</comment>
<keyword evidence="2" id="KW-1185">Reference proteome</keyword>
<dbReference type="InParanoid" id="A0A7X0JY26"/>
<reference evidence="1 2" key="1">
    <citation type="submission" date="2020-08" db="EMBL/GenBank/DDBJ databases">
        <title>Genomic Encyclopedia of Type Strains, Phase IV (KMG-IV): sequencing the most valuable type-strain genomes for metagenomic binning, comparative biology and taxonomic classification.</title>
        <authorList>
            <person name="Goeker M."/>
        </authorList>
    </citation>
    <scope>NUCLEOTIDE SEQUENCE [LARGE SCALE GENOMIC DNA]</scope>
    <source>
        <strain evidence="1 2">DSM 22368</strain>
    </source>
</reference>
<proteinExistence type="predicted"/>
<sequence>MSGSPSQSASLGQPPDELVVELVGGVPELLPEELDVVLEPLVVDPLELVDDELVELPEVELDESGLVGQVAKSQTGTPLPGQIFGGFRSQLPFSGGQPS</sequence>
<accession>A0A7X0JY26</accession>
<evidence type="ECO:0000313" key="2">
    <source>
        <dbReference type="Proteomes" id="UP000528457"/>
    </source>
</evidence>
<dbReference type="EMBL" id="JACHHT010000005">
    <property type="protein sequence ID" value="MBB6523844.1"/>
    <property type="molecule type" value="Genomic_DNA"/>
</dbReference>
<gene>
    <name evidence="1" type="ORF">HNR48_004159</name>
</gene>
<dbReference type="Proteomes" id="UP000528457">
    <property type="component" value="Unassembled WGS sequence"/>
</dbReference>
<name>A0A7X0JY26_9GAMM</name>
<organism evidence="1 2">
    <name type="scientific">Pseudoteredinibacter isoporae</name>
    <dbReference type="NCBI Taxonomy" id="570281"/>
    <lineage>
        <taxon>Bacteria</taxon>
        <taxon>Pseudomonadati</taxon>
        <taxon>Pseudomonadota</taxon>
        <taxon>Gammaproteobacteria</taxon>
        <taxon>Cellvibrionales</taxon>
        <taxon>Cellvibrionaceae</taxon>
        <taxon>Pseudoteredinibacter</taxon>
    </lineage>
</organism>
<evidence type="ECO:0000313" key="1">
    <source>
        <dbReference type="EMBL" id="MBB6523844.1"/>
    </source>
</evidence>
<dbReference type="RefSeq" id="WP_166843577.1">
    <property type="nucleotide sequence ID" value="NZ_JAAONY010000005.1"/>
</dbReference>
<protein>
    <submittedName>
        <fullName evidence="1">Uncharacterized protein</fullName>
    </submittedName>
</protein>